<organism evidence="1 2">
    <name type="scientific">Chaetomium tenue</name>
    <dbReference type="NCBI Taxonomy" id="1854479"/>
    <lineage>
        <taxon>Eukaryota</taxon>
        <taxon>Fungi</taxon>
        <taxon>Dikarya</taxon>
        <taxon>Ascomycota</taxon>
        <taxon>Pezizomycotina</taxon>
        <taxon>Sordariomycetes</taxon>
        <taxon>Sordariomycetidae</taxon>
        <taxon>Sordariales</taxon>
        <taxon>Chaetomiaceae</taxon>
        <taxon>Chaetomium</taxon>
    </lineage>
</organism>
<reference evidence="1 2" key="1">
    <citation type="journal article" date="2021" name="Nat. Commun.">
        <title>Genetic determinants of endophytism in the Arabidopsis root mycobiome.</title>
        <authorList>
            <person name="Mesny F."/>
            <person name="Miyauchi S."/>
            <person name="Thiergart T."/>
            <person name="Pickel B."/>
            <person name="Atanasova L."/>
            <person name="Karlsson M."/>
            <person name="Huettel B."/>
            <person name="Barry K.W."/>
            <person name="Haridas S."/>
            <person name="Chen C."/>
            <person name="Bauer D."/>
            <person name="Andreopoulos W."/>
            <person name="Pangilinan J."/>
            <person name="LaButti K."/>
            <person name="Riley R."/>
            <person name="Lipzen A."/>
            <person name="Clum A."/>
            <person name="Drula E."/>
            <person name="Henrissat B."/>
            <person name="Kohler A."/>
            <person name="Grigoriev I.V."/>
            <person name="Martin F.M."/>
            <person name="Hacquard S."/>
        </authorList>
    </citation>
    <scope>NUCLEOTIDE SEQUENCE [LARGE SCALE GENOMIC DNA]</scope>
    <source>
        <strain evidence="1 2">MPI-SDFR-AT-0079</strain>
    </source>
</reference>
<dbReference type="Proteomes" id="UP000724584">
    <property type="component" value="Unassembled WGS sequence"/>
</dbReference>
<accession>A0ACB7PFS6</accession>
<gene>
    <name evidence="1" type="ORF">F5144DRAFT_95146</name>
</gene>
<evidence type="ECO:0000313" key="2">
    <source>
        <dbReference type="Proteomes" id="UP000724584"/>
    </source>
</evidence>
<evidence type="ECO:0000313" key="1">
    <source>
        <dbReference type="EMBL" id="KAH6640468.1"/>
    </source>
</evidence>
<dbReference type="EMBL" id="JAGIZQ010000002">
    <property type="protein sequence ID" value="KAH6640468.1"/>
    <property type="molecule type" value="Genomic_DNA"/>
</dbReference>
<comment type="caution">
    <text evidence="1">The sequence shown here is derived from an EMBL/GenBank/DDBJ whole genome shotgun (WGS) entry which is preliminary data.</text>
</comment>
<keyword evidence="2" id="KW-1185">Reference proteome</keyword>
<sequence>MPERATGEAALSTLVVFFWWQAVYGGVQLWTSHLLGMREALVGRSGSPFAIGIHSAGLKMRKRKVHFLHGFLSLGCSFMDNEYHVVGR</sequence>
<protein>
    <submittedName>
        <fullName evidence="1">Uncharacterized protein</fullName>
    </submittedName>
</protein>
<proteinExistence type="predicted"/>
<name>A0ACB7PFS6_9PEZI</name>